<dbReference type="OrthoDB" id="795005at2"/>
<evidence type="ECO:0000256" key="1">
    <source>
        <dbReference type="SAM" id="Phobius"/>
    </source>
</evidence>
<organism evidence="2 3">
    <name type="scientific">Mucilaginibacter frigoritolerans</name>
    <dbReference type="NCBI Taxonomy" id="652788"/>
    <lineage>
        <taxon>Bacteria</taxon>
        <taxon>Pseudomonadati</taxon>
        <taxon>Bacteroidota</taxon>
        <taxon>Sphingobacteriia</taxon>
        <taxon>Sphingobacteriales</taxon>
        <taxon>Sphingobacteriaceae</taxon>
        <taxon>Mucilaginibacter</taxon>
    </lineage>
</organism>
<proteinExistence type="predicted"/>
<dbReference type="RefSeq" id="WP_144916435.1">
    <property type="nucleotide sequence ID" value="NZ_VLLI01000018.1"/>
</dbReference>
<name>A0A562TMR7_9SPHI</name>
<protein>
    <submittedName>
        <fullName evidence="2">Uncharacterized protein</fullName>
    </submittedName>
</protein>
<feature type="transmembrane region" description="Helical" evidence="1">
    <location>
        <begin position="6"/>
        <end position="25"/>
    </location>
</feature>
<dbReference type="EMBL" id="VLLI01000018">
    <property type="protein sequence ID" value="TWI94857.1"/>
    <property type="molecule type" value="Genomic_DNA"/>
</dbReference>
<feature type="transmembrane region" description="Helical" evidence="1">
    <location>
        <begin position="128"/>
        <end position="147"/>
    </location>
</feature>
<dbReference type="AlphaFoldDB" id="A0A562TMR7"/>
<keyword evidence="3" id="KW-1185">Reference proteome</keyword>
<feature type="transmembrane region" description="Helical" evidence="1">
    <location>
        <begin position="159"/>
        <end position="181"/>
    </location>
</feature>
<sequence length="219" mass="24255">MNTLVFWAIFIVLLVLVYFFDRYYFMLRDNSTALPRPYSFSRLQLAWWSVIILASFISIIILRGAIPTFDTSTLYLLGISSATTVGATLIDIGDQTNPNLTGLGQNIKGDNLFLDILSDKNGVNVHRFQTVIFNIVFGIWFIFYVVAHLNDSAIGTDAIIPVISTNNLILLGVSSGLYTALKTTENKQQTIIPPVVVNTPLATVTDHQTEQPVLQAAVQ</sequence>
<evidence type="ECO:0000313" key="3">
    <source>
        <dbReference type="Proteomes" id="UP000317010"/>
    </source>
</evidence>
<keyword evidence="1" id="KW-1133">Transmembrane helix</keyword>
<keyword evidence="1" id="KW-0472">Membrane</keyword>
<reference evidence="2 3" key="1">
    <citation type="submission" date="2019-07" db="EMBL/GenBank/DDBJ databases">
        <title>Genomic Encyclopedia of Archaeal and Bacterial Type Strains, Phase II (KMG-II): from individual species to whole genera.</title>
        <authorList>
            <person name="Goeker M."/>
        </authorList>
    </citation>
    <scope>NUCLEOTIDE SEQUENCE [LARGE SCALE GENOMIC DNA]</scope>
    <source>
        <strain evidence="2 3">ATCC BAA-1854</strain>
    </source>
</reference>
<evidence type="ECO:0000313" key="2">
    <source>
        <dbReference type="EMBL" id="TWI94857.1"/>
    </source>
</evidence>
<gene>
    <name evidence="2" type="ORF">JN11_04639</name>
</gene>
<feature type="transmembrane region" description="Helical" evidence="1">
    <location>
        <begin position="45"/>
        <end position="66"/>
    </location>
</feature>
<accession>A0A562TMR7</accession>
<comment type="caution">
    <text evidence="2">The sequence shown here is derived from an EMBL/GenBank/DDBJ whole genome shotgun (WGS) entry which is preliminary data.</text>
</comment>
<keyword evidence="1" id="KW-0812">Transmembrane</keyword>
<dbReference type="Proteomes" id="UP000317010">
    <property type="component" value="Unassembled WGS sequence"/>
</dbReference>